<feature type="transmembrane region" description="Helical" evidence="8">
    <location>
        <begin position="307"/>
        <end position="328"/>
    </location>
</feature>
<accession>A0ABR7Y6E7</accession>
<dbReference type="PRINTS" id="PR00175">
    <property type="entry name" value="NAALASMPORT"/>
</dbReference>
<name>A0ABR7Y6E7_9SPHI</name>
<evidence type="ECO:0000313" key="10">
    <source>
        <dbReference type="Proteomes" id="UP000606494"/>
    </source>
</evidence>
<gene>
    <name evidence="9" type="ORF">H8B17_14990</name>
</gene>
<protein>
    <submittedName>
        <fullName evidence="9">Alanine:cation symporter family protein</fullName>
    </submittedName>
</protein>
<sequence>MESIVKVVSNLVWSDFLIYLCLFTGLYFSFRTRFLQVGYVKEMTRLLFLKQDSNKGISSFQAFTLAISGRVGTGNIVGVATAIFMGGPGAVFWMWVIAFLGSASAFVEATLGQVYKQEQDGEYRGGPAYYIEKGLGVRWYAVLFALVTIVSTGFLLPGVQSNAINGTVSNAFNLQLTTLSVLGIDFPISWVGVGVVVLLGVIIIGGVKRLGLAAEYIVPFMAGAYILMALVIIALNFSQIPMVLNLIITSAFSMDATFGGIIGMAIAWGIKRGIYSNEAGQGTAPHAAAAADVKHPAQQGLVQAFSVYVDTLFVCTATAFMILFTGMFNTGETFDATGKALSFVAEHVPGVAADGFTQAAVAHHFPSIGNQFVAIALFFFAFTTIMAYYYYAETNVAYIFNKRNTRGVIWLLRIGFLAATYFGTVRTAGLAWDLGDIGVGLMAWVNLIAILLLSKPALKVWNDYTKKRKAGIKNPLFNPKELGIKNAEFWEKE</sequence>
<reference evidence="9 10" key="1">
    <citation type="submission" date="2020-08" db="EMBL/GenBank/DDBJ databases">
        <title>Sphingobacterium sp. DN00404 isolated from aquaculture water.</title>
        <authorList>
            <person name="Zhang M."/>
        </authorList>
    </citation>
    <scope>NUCLEOTIDE SEQUENCE [LARGE SCALE GENOMIC DNA]</scope>
    <source>
        <strain evidence="9 10">KCTC 32294</strain>
    </source>
</reference>
<evidence type="ECO:0000256" key="4">
    <source>
        <dbReference type="ARBA" id="ARBA00022475"/>
    </source>
</evidence>
<comment type="similarity">
    <text evidence="2 8">Belongs to the alanine or glycine:cation symporter (AGCS) (TC 2.A.25) family.</text>
</comment>
<feature type="transmembrane region" description="Helical" evidence="8">
    <location>
        <begin position="372"/>
        <end position="391"/>
    </location>
</feature>
<feature type="transmembrane region" description="Helical" evidence="8">
    <location>
        <begin position="243"/>
        <end position="268"/>
    </location>
</feature>
<evidence type="ECO:0000256" key="5">
    <source>
        <dbReference type="ARBA" id="ARBA00022692"/>
    </source>
</evidence>
<dbReference type="PROSITE" id="PS00873">
    <property type="entry name" value="NA_ALANINE_SYMP"/>
    <property type="match status" value="1"/>
</dbReference>
<feature type="transmembrane region" description="Helical" evidence="8">
    <location>
        <begin position="136"/>
        <end position="159"/>
    </location>
</feature>
<keyword evidence="5 8" id="KW-0812">Transmembrane</keyword>
<dbReference type="RefSeq" id="WP_190310038.1">
    <property type="nucleotide sequence ID" value="NZ_JACNYK010000004.1"/>
</dbReference>
<comment type="subcellular location">
    <subcellularLocation>
        <location evidence="1 8">Cell membrane</location>
        <topology evidence="1 8">Multi-pass membrane protein</topology>
    </subcellularLocation>
</comment>
<evidence type="ECO:0000256" key="2">
    <source>
        <dbReference type="ARBA" id="ARBA00009261"/>
    </source>
</evidence>
<feature type="transmembrane region" description="Helical" evidence="8">
    <location>
        <begin position="179"/>
        <end position="204"/>
    </location>
</feature>
<dbReference type="Gene3D" id="1.20.1740.10">
    <property type="entry name" value="Amino acid/polyamine transporter I"/>
    <property type="match status" value="1"/>
</dbReference>
<dbReference type="InterPro" id="IPR001463">
    <property type="entry name" value="Na/Ala_symport"/>
</dbReference>
<feature type="transmembrane region" description="Helical" evidence="8">
    <location>
        <begin position="16"/>
        <end position="39"/>
    </location>
</feature>
<dbReference type="PANTHER" id="PTHR30330">
    <property type="entry name" value="AGSS FAMILY TRANSPORTER, SODIUM-ALANINE"/>
    <property type="match status" value="1"/>
</dbReference>
<dbReference type="Pfam" id="PF01235">
    <property type="entry name" value="Na_Ala_symp"/>
    <property type="match status" value="1"/>
</dbReference>
<keyword evidence="6 8" id="KW-1133">Transmembrane helix</keyword>
<proteinExistence type="inferred from homology"/>
<dbReference type="Proteomes" id="UP000606494">
    <property type="component" value="Unassembled WGS sequence"/>
</dbReference>
<keyword evidence="7 8" id="KW-0472">Membrane</keyword>
<dbReference type="PANTHER" id="PTHR30330:SF7">
    <property type="entry name" value="SODIUM_PROTON-DEPENDENT ALANINE CARRIER PROTEIN YRBD-RELATED"/>
    <property type="match status" value="1"/>
</dbReference>
<evidence type="ECO:0000256" key="1">
    <source>
        <dbReference type="ARBA" id="ARBA00004651"/>
    </source>
</evidence>
<evidence type="ECO:0000256" key="7">
    <source>
        <dbReference type="ARBA" id="ARBA00023136"/>
    </source>
</evidence>
<keyword evidence="4 8" id="KW-1003">Cell membrane</keyword>
<organism evidence="9 10">
    <name type="scientific">Sphingobacterium arenae</name>
    <dbReference type="NCBI Taxonomy" id="1280598"/>
    <lineage>
        <taxon>Bacteria</taxon>
        <taxon>Pseudomonadati</taxon>
        <taxon>Bacteroidota</taxon>
        <taxon>Sphingobacteriia</taxon>
        <taxon>Sphingobacteriales</taxon>
        <taxon>Sphingobacteriaceae</taxon>
        <taxon>Sphingobacterium</taxon>
    </lineage>
</organism>
<feature type="transmembrane region" description="Helical" evidence="8">
    <location>
        <begin position="411"/>
        <end position="431"/>
    </location>
</feature>
<evidence type="ECO:0000256" key="8">
    <source>
        <dbReference type="RuleBase" id="RU363064"/>
    </source>
</evidence>
<keyword evidence="10" id="KW-1185">Reference proteome</keyword>
<evidence type="ECO:0000256" key="6">
    <source>
        <dbReference type="ARBA" id="ARBA00022989"/>
    </source>
</evidence>
<evidence type="ECO:0000313" key="9">
    <source>
        <dbReference type="EMBL" id="MBD1426887.1"/>
    </source>
</evidence>
<dbReference type="NCBIfam" id="TIGR00835">
    <property type="entry name" value="agcS"/>
    <property type="match status" value="1"/>
</dbReference>
<evidence type="ECO:0000256" key="3">
    <source>
        <dbReference type="ARBA" id="ARBA00022448"/>
    </source>
</evidence>
<keyword evidence="8" id="KW-0769">Symport</keyword>
<feature type="transmembrane region" description="Helical" evidence="8">
    <location>
        <begin position="216"/>
        <end position="237"/>
    </location>
</feature>
<comment type="caution">
    <text evidence="9">The sequence shown here is derived from an EMBL/GenBank/DDBJ whole genome shotgun (WGS) entry which is preliminary data.</text>
</comment>
<feature type="transmembrane region" description="Helical" evidence="8">
    <location>
        <begin position="437"/>
        <end position="458"/>
    </location>
</feature>
<keyword evidence="3 8" id="KW-0813">Transport</keyword>
<dbReference type="EMBL" id="JACNYK010000004">
    <property type="protein sequence ID" value="MBD1426887.1"/>
    <property type="molecule type" value="Genomic_DNA"/>
</dbReference>